<comment type="caution">
    <text evidence="3">The sequence shown here is derived from an EMBL/GenBank/DDBJ whole genome shotgun (WGS) entry which is preliminary data.</text>
</comment>
<reference evidence="3" key="2">
    <citation type="submission" date="2020-09" db="EMBL/GenBank/DDBJ databases">
        <authorList>
            <person name="Sun Q."/>
            <person name="Zhou Y."/>
        </authorList>
    </citation>
    <scope>NUCLEOTIDE SEQUENCE</scope>
    <source>
        <strain evidence="3">CGMCC 1.15330</strain>
    </source>
</reference>
<sequence length="315" mass="32723">MMLRALLLLALCLLAQPARAACTLASAVTNDFGSRTSYDVRTATGGSQALPTQLSCNGSILGVFSADYMKATATSTNAFRLRSASGDTIGYRLSADSAGSYAFTQGGTINYMDSAFVSLLGILNPGYIVPPMYAALSELPNLPAGTYTDTVTMNWSWAVCRLLGVGGICVLQETGSGTTTITVTLTVSRDCRISAPAIAFGTAPLASQFASVTQAVAVDCTKGTAYTIAFTAGANSATARPWRQMKSGTNLLRYNIYRPDGVTIWDESNPLAAAQPGTGATTPAQMQTYVAKVDPGQTTPAAGSYTDTVSVVIGF</sequence>
<dbReference type="PANTHER" id="PTHR37089:SF1">
    <property type="entry name" value="MEMBRANE PROTEIN"/>
    <property type="match status" value="1"/>
</dbReference>
<feature type="signal peptide" evidence="1">
    <location>
        <begin position="1"/>
        <end position="20"/>
    </location>
</feature>
<dbReference type="EMBL" id="BMIH01000002">
    <property type="protein sequence ID" value="GGB28507.1"/>
    <property type="molecule type" value="Genomic_DNA"/>
</dbReference>
<dbReference type="AlphaFoldDB" id="A0A916T425"/>
<dbReference type="SMART" id="SM00972">
    <property type="entry name" value="SCPU"/>
    <property type="match status" value="2"/>
</dbReference>
<evidence type="ECO:0000313" key="3">
    <source>
        <dbReference type="EMBL" id="GGB28507.1"/>
    </source>
</evidence>
<keyword evidence="4" id="KW-1185">Reference proteome</keyword>
<dbReference type="InterPro" id="IPR053167">
    <property type="entry name" value="Spore_coat_component"/>
</dbReference>
<feature type="domain" description="Spore coat protein U/FanG" evidence="2">
    <location>
        <begin position="18"/>
        <end position="153"/>
    </location>
</feature>
<dbReference type="InterPro" id="IPR007893">
    <property type="entry name" value="Spore_coat_U/FanG"/>
</dbReference>
<reference evidence="3" key="1">
    <citation type="journal article" date="2014" name="Int. J. Syst. Evol. Microbiol.">
        <title>Complete genome sequence of Corynebacterium casei LMG S-19264T (=DSM 44701T), isolated from a smear-ripened cheese.</title>
        <authorList>
            <consortium name="US DOE Joint Genome Institute (JGI-PGF)"/>
            <person name="Walter F."/>
            <person name="Albersmeier A."/>
            <person name="Kalinowski J."/>
            <person name="Ruckert C."/>
        </authorList>
    </citation>
    <scope>NUCLEOTIDE SEQUENCE</scope>
    <source>
        <strain evidence="3">CGMCC 1.15330</strain>
    </source>
</reference>
<dbReference type="Pfam" id="PF05229">
    <property type="entry name" value="SCPU"/>
    <property type="match status" value="2"/>
</dbReference>
<accession>A0A916T425</accession>
<name>A0A916T425_9SPHN</name>
<evidence type="ECO:0000259" key="2">
    <source>
        <dbReference type="Pfam" id="PF05229"/>
    </source>
</evidence>
<dbReference type="Proteomes" id="UP000623067">
    <property type="component" value="Unassembled WGS sequence"/>
</dbReference>
<feature type="domain" description="Spore coat protein U/FanG" evidence="2">
    <location>
        <begin position="178"/>
        <end position="311"/>
    </location>
</feature>
<organism evidence="3 4">
    <name type="scientific">Sphingomonas metalli</name>
    <dbReference type="NCBI Taxonomy" id="1779358"/>
    <lineage>
        <taxon>Bacteria</taxon>
        <taxon>Pseudomonadati</taxon>
        <taxon>Pseudomonadota</taxon>
        <taxon>Alphaproteobacteria</taxon>
        <taxon>Sphingomonadales</taxon>
        <taxon>Sphingomonadaceae</taxon>
        <taxon>Sphingomonas</taxon>
    </lineage>
</organism>
<evidence type="ECO:0000256" key="1">
    <source>
        <dbReference type="SAM" id="SignalP"/>
    </source>
</evidence>
<proteinExistence type="predicted"/>
<evidence type="ECO:0000313" key="4">
    <source>
        <dbReference type="Proteomes" id="UP000623067"/>
    </source>
</evidence>
<protein>
    <submittedName>
        <fullName evidence="3">Lipoprotein</fullName>
    </submittedName>
</protein>
<feature type="chain" id="PRO_5037020315" evidence="1">
    <location>
        <begin position="21"/>
        <end position="315"/>
    </location>
</feature>
<gene>
    <name evidence="3" type="ORF">GCM10011380_17660</name>
</gene>
<dbReference type="PANTHER" id="PTHR37089">
    <property type="entry name" value="PROTEIN U-RELATED"/>
    <property type="match status" value="1"/>
</dbReference>
<keyword evidence="3" id="KW-0449">Lipoprotein</keyword>
<keyword evidence="1" id="KW-0732">Signal</keyword>